<feature type="chain" id="PRO_5046554467" evidence="9">
    <location>
        <begin position="25"/>
        <end position="462"/>
    </location>
</feature>
<dbReference type="Proteomes" id="UP001556196">
    <property type="component" value="Unassembled WGS sequence"/>
</dbReference>
<dbReference type="RefSeq" id="WP_367721873.1">
    <property type="nucleotide sequence ID" value="NZ_JBFOCI010000001.1"/>
</dbReference>
<feature type="region of interest" description="Disordered" evidence="8">
    <location>
        <begin position="440"/>
        <end position="462"/>
    </location>
</feature>
<dbReference type="Gene3D" id="1.20.1600.10">
    <property type="entry name" value="Outer membrane efflux proteins (OEP)"/>
    <property type="match status" value="1"/>
</dbReference>
<evidence type="ECO:0000256" key="5">
    <source>
        <dbReference type="ARBA" id="ARBA00022692"/>
    </source>
</evidence>
<keyword evidence="5" id="KW-0812">Transmembrane</keyword>
<dbReference type="InterPro" id="IPR051906">
    <property type="entry name" value="TolC-like"/>
</dbReference>
<name>A0ABV3QUR0_9HYPH</name>
<evidence type="ECO:0000313" key="10">
    <source>
        <dbReference type="EMBL" id="MEW9804811.1"/>
    </source>
</evidence>
<dbReference type="InterPro" id="IPR010130">
    <property type="entry name" value="T1SS_OMP_TolC"/>
</dbReference>
<comment type="caution">
    <text evidence="10">The sequence shown here is derived from an EMBL/GenBank/DDBJ whole genome shotgun (WGS) entry which is preliminary data.</text>
</comment>
<dbReference type="PANTHER" id="PTHR30026:SF22">
    <property type="entry name" value="OUTER MEMBRANE EFFLUX PROTEIN"/>
    <property type="match status" value="1"/>
</dbReference>
<evidence type="ECO:0000256" key="3">
    <source>
        <dbReference type="ARBA" id="ARBA00022448"/>
    </source>
</evidence>
<gene>
    <name evidence="10" type="ORF">ABUE31_02275</name>
</gene>
<evidence type="ECO:0000313" key="11">
    <source>
        <dbReference type="Proteomes" id="UP001556196"/>
    </source>
</evidence>
<keyword evidence="6" id="KW-0472">Membrane</keyword>
<evidence type="ECO:0000256" key="7">
    <source>
        <dbReference type="ARBA" id="ARBA00023237"/>
    </source>
</evidence>
<comment type="similarity">
    <text evidence="2">Belongs to the outer membrane factor (OMF) (TC 1.B.17) family.</text>
</comment>
<dbReference type="PANTHER" id="PTHR30026">
    <property type="entry name" value="OUTER MEMBRANE PROTEIN TOLC"/>
    <property type="match status" value="1"/>
</dbReference>
<organism evidence="10 11">
    <name type="scientific">Mesorhizobium marinum</name>
    <dbReference type="NCBI Taxonomy" id="3228790"/>
    <lineage>
        <taxon>Bacteria</taxon>
        <taxon>Pseudomonadati</taxon>
        <taxon>Pseudomonadota</taxon>
        <taxon>Alphaproteobacteria</taxon>
        <taxon>Hyphomicrobiales</taxon>
        <taxon>Phyllobacteriaceae</taxon>
        <taxon>Mesorhizobium</taxon>
    </lineage>
</organism>
<dbReference type="NCBIfam" id="TIGR01844">
    <property type="entry name" value="type_I_sec_TolC"/>
    <property type="match status" value="1"/>
</dbReference>
<keyword evidence="7" id="KW-0998">Cell outer membrane</keyword>
<proteinExistence type="inferred from homology"/>
<evidence type="ECO:0000256" key="9">
    <source>
        <dbReference type="SAM" id="SignalP"/>
    </source>
</evidence>
<comment type="subcellular location">
    <subcellularLocation>
        <location evidence="1">Cell outer membrane</location>
    </subcellularLocation>
</comment>
<keyword evidence="4" id="KW-1134">Transmembrane beta strand</keyword>
<evidence type="ECO:0000256" key="4">
    <source>
        <dbReference type="ARBA" id="ARBA00022452"/>
    </source>
</evidence>
<feature type="signal peptide" evidence="9">
    <location>
        <begin position="1"/>
        <end position="24"/>
    </location>
</feature>
<keyword evidence="11" id="KW-1185">Reference proteome</keyword>
<evidence type="ECO:0000256" key="8">
    <source>
        <dbReference type="SAM" id="MobiDB-lite"/>
    </source>
</evidence>
<evidence type="ECO:0000256" key="6">
    <source>
        <dbReference type="ARBA" id="ARBA00023136"/>
    </source>
</evidence>
<dbReference type="SUPFAM" id="SSF56954">
    <property type="entry name" value="Outer membrane efflux proteins (OEP)"/>
    <property type="match status" value="1"/>
</dbReference>
<keyword evidence="9" id="KW-0732">Signal</keyword>
<evidence type="ECO:0000256" key="2">
    <source>
        <dbReference type="ARBA" id="ARBA00007613"/>
    </source>
</evidence>
<keyword evidence="3" id="KW-0813">Transport</keyword>
<dbReference type="InterPro" id="IPR003423">
    <property type="entry name" value="OMP_efflux"/>
</dbReference>
<sequence length="462" mass="51049">MRGTSVAFISAAISLAALTGSVHATSLREAVQQAVLTNPRIDAAQANRRASEYSFRQAKGRFLPEVELNADAGQQRIDRPQGLGPAVNDNWQDPRQATISIRQVLFDGWERANDIYRTQASISAASHRVMVRSEAVGLNSVEAYIDVVRHDDLLKLANQNVARHQKLLRIIRERYDGGRAPIGDLEQTIERVEAAKALVAQITVARETAKAKYKNAVGVPPSGLKQVAYASGIPKTVAEVTNRAIRNNPRVREAAAEAEVSYFDKQQFSSTLYPQVFLEGNATRGEDLDGTPGRNDELGARVVLRWKLFDGGVRRNRTAELSERYSEKVAEQLILLRELTQEVETSWARLVDGRAEVAAIQREVGQNRKVFAAYQDEYNANKRSLLDVLDAENALFASQFELSNVTALHVFSSYELLAQMGTLLVTLGVQAQQIPDVPANPLPTFLRGPSQKPFDIPPLGQQ</sequence>
<dbReference type="EMBL" id="JBFOCI010000001">
    <property type="protein sequence ID" value="MEW9804811.1"/>
    <property type="molecule type" value="Genomic_DNA"/>
</dbReference>
<accession>A0ABV3QUR0</accession>
<reference evidence="10 11" key="1">
    <citation type="submission" date="2024-06" db="EMBL/GenBank/DDBJ databases">
        <authorList>
            <person name="Tuo L."/>
        </authorList>
    </citation>
    <scope>NUCLEOTIDE SEQUENCE [LARGE SCALE GENOMIC DNA]</scope>
    <source>
        <strain evidence="10 11">ZMM04-5</strain>
    </source>
</reference>
<protein>
    <submittedName>
        <fullName evidence="10">TolC family outer membrane protein</fullName>
    </submittedName>
</protein>
<dbReference type="Pfam" id="PF02321">
    <property type="entry name" value="OEP"/>
    <property type="match status" value="2"/>
</dbReference>
<evidence type="ECO:0000256" key="1">
    <source>
        <dbReference type="ARBA" id="ARBA00004442"/>
    </source>
</evidence>